<dbReference type="InterPro" id="IPR013783">
    <property type="entry name" value="Ig-like_fold"/>
</dbReference>
<feature type="domain" description="Ig-like" evidence="2">
    <location>
        <begin position="83"/>
        <end position="162"/>
    </location>
</feature>
<dbReference type="SMART" id="SM00409">
    <property type="entry name" value="IG"/>
    <property type="match status" value="2"/>
</dbReference>
<dbReference type="AlphaFoldDB" id="A0A444UVQ1"/>
<dbReference type="GO" id="GO:0007156">
    <property type="term" value="P:homophilic cell adhesion via plasma membrane adhesion molecules"/>
    <property type="evidence" value="ECO:0007669"/>
    <property type="project" value="TreeGrafter"/>
</dbReference>
<comment type="caution">
    <text evidence="3">The sequence shown here is derived from an EMBL/GenBank/DDBJ whole genome shotgun (WGS) entry which is preliminary data.</text>
</comment>
<dbReference type="GO" id="GO:0070593">
    <property type="term" value="P:dendrite self-avoidance"/>
    <property type="evidence" value="ECO:0007669"/>
    <property type="project" value="TreeGrafter"/>
</dbReference>
<accession>A0A444UVQ1</accession>
<reference evidence="3 4" key="1">
    <citation type="submission" date="2019-01" db="EMBL/GenBank/DDBJ databases">
        <title>Draft Genome and Complete Hox-Cluster Characterization of the Sterlet Sturgeon (Acipenser ruthenus).</title>
        <authorList>
            <person name="Wei Q."/>
        </authorList>
    </citation>
    <scope>NUCLEOTIDE SEQUENCE [LARGE SCALE GENOMIC DNA]</scope>
    <source>
        <strain evidence="3">WHYD16114868_AA</strain>
        <tissue evidence="3">Blood</tissue>
    </source>
</reference>
<dbReference type="InterPro" id="IPR003599">
    <property type="entry name" value="Ig_sub"/>
</dbReference>
<dbReference type="PROSITE" id="PS50835">
    <property type="entry name" value="IG_LIKE"/>
    <property type="match status" value="2"/>
</dbReference>
<evidence type="ECO:0000313" key="3">
    <source>
        <dbReference type="EMBL" id="RXM92244.1"/>
    </source>
</evidence>
<dbReference type="SUPFAM" id="SSF48726">
    <property type="entry name" value="Immunoglobulin"/>
    <property type="match status" value="2"/>
</dbReference>
<dbReference type="SMART" id="SM00408">
    <property type="entry name" value="IGc2"/>
    <property type="match status" value="2"/>
</dbReference>
<keyword evidence="1" id="KW-0393">Immunoglobulin domain</keyword>
<gene>
    <name evidence="3" type="ORF">EOD39_20338</name>
</gene>
<evidence type="ECO:0000313" key="4">
    <source>
        <dbReference type="Proteomes" id="UP000289886"/>
    </source>
</evidence>
<dbReference type="Proteomes" id="UP000289886">
    <property type="component" value="Unassembled WGS sequence"/>
</dbReference>
<evidence type="ECO:0000259" key="2">
    <source>
        <dbReference type="PROSITE" id="PS50835"/>
    </source>
</evidence>
<dbReference type="GO" id="GO:0005886">
    <property type="term" value="C:plasma membrane"/>
    <property type="evidence" value="ECO:0007669"/>
    <property type="project" value="TreeGrafter"/>
</dbReference>
<dbReference type="Pfam" id="PF07679">
    <property type="entry name" value="I-set"/>
    <property type="match status" value="2"/>
</dbReference>
<feature type="domain" description="Ig-like" evidence="2">
    <location>
        <begin position="1"/>
        <end position="68"/>
    </location>
</feature>
<dbReference type="InterPro" id="IPR007110">
    <property type="entry name" value="Ig-like_dom"/>
</dbReference>
<dbReference type="GO" id="GO:0007411">
    <property type="term" value="P:axon guidance"/>
    <property type="evidence" value="ECO:0007669"/>
    <property type="project" value="TreeGrafter"/>
</dbReference>
<dbReference type="GO" id="GO:0098632">
    <property type="term" value="F:cell-cell adhesion mediator activity"/>
    <property type="evidence" value="ECO:0007669"/>
    <property type="project" value="TreeGrafter"/>
</dbReference>
<protein>
    <submittedName>
        <fullName evidence="3">Peroxidasin-like</fullName>
    </submittedName>
</protein>
<dbReference type="PANTHER" id="PTHR10075">
    <property type="entry name" value="BASIGIN RELATED"/>
    <property type="match status" value="1"/>
</dbReference>
<keyword evidence="4" id="KW-1185">Reference proteome</keyword>
<dbReference type="FunFam" id="2.60.40.10:FF:000282">
    <property type="entry name" value="peroxidasin homolog"/>
    <property type="match status" value="1"/>
</dbReference>
<dbReference type="GO" id="GO:0030424">
    <property type="term" value="C:axon"/>
    <property type="evidence" value="ECO:0007669"/>
    <property type="project" value="TreeGrafter"/>
</dbReference>
<evidence type="ECO:0000256" key="1">
    <source>
        <dbReference type="ARBA" id="ARBA00023319"/>
    </source>
</evidence>
<sequence>MYLCLTIPPPRVSWTRGPDHLPLPDSQRYTITPSGGLFIEGVIVNDKGEYICTGSNIEGSVEASALLIIQGKSLILHLNSEAPRFSTLPTDSTVLNWQSVEFICSAEGTPPATFTWTKAGAQISDQRYTVLSSGTLRIVNVAQHDQGQYECHASNRAGANFTVVQLIVLPEGRCPDWEQRKVSCESGGIADYQRRGRSGPRRI</sequence>
<dbReference type="PANTHER" id="PTHR10075:SF14">
    <property type="entry name" value="CELL ADHESION MOLECULE DSCAM2-RELATED"/>
    <property type="match status" value="1"/>
</dbReference>
<dbReference type="InterPro" id="IPR036179">
    <property type="entry name" value="Ig-like_dom_sf"/>
</dbReference>
<organism evidence="3 4">
    <name type="scientific">Acipenser ruthenus</name>
    <name type="common">Sterlet sturgeon</name>
    <dbReference type="NCBI Taxonomy" id="7906"/>
    <lineage>
        <taxon>Eukaryota</taxon>
        <taxon>Metazoa</taxon>
        <taxon>Chordata</taxon>
        <taxon>Craniata</taxon>
        <taxon>Vertebrata</taxon>
        <taxon>Euteleostomi</taxon>
        <taxon>Actinopterygii</taxon>
        <taxon>Chondrostei</taxon>
        <taxon>Acipenseriformes</taxon>
        <taxon>Acipenseridae</taxon>
        <taxon>Acipenser</taxon>
    </lineage>
</organism>
<dbReference type="Gene3D" id="2.60.40.10">
    <property type="entry name" value="Immunoglobulins"/>
    <property type="match status" value="2"/>
</dbReference>
<name>A0A444UVQ1_ACIRT</name>
<dbReference type="InterPro" id="IPR003598">
    <property type="entry name" value="Ig_sub2"/>
</dbReference>
<dbReference type="EMBL" id="SCEB01006689">
    <property type="protein sequence ID" value="RXM92244.1"/>
    <property type="molecule type" value="Genomic_DNA"/>
</dbReference>
<dbReference type="InterPro" id="IPR013098">
    <property type="entry name" value="Ig_I-set"/>
</dbReference>
<proteinExistence type="predicted"/>